<dbReference type="OrthoDB" id="125992at2759"/>
<dbReference type="Proteomes" id="UP001165121">
    <property type="component" value="Unassembled WGS sequence"/>
</dbReference>
<comment type="caution">
    <text evidence="1">The sequence shown here is derived from an EMBL/GenBank/DDBJ whole genome shotgun (WGS) entry which is preliminary data.</text>
</comment>
<evidence type="ECO:0000313" key="1">
    <source>
        <dbReference type="EMBL" id="GMF31126.1"/>
    </source>
</evidence>
<dbReference type="EMBL" id="BSXT01000618">
    <property type="protein sequence ID" value="GMF31126.1"/>
    <property type="molecule type" value="Genomic_DNA"/>
</dbReference>
<evidence type="ECO:0000313" key="2">
    <source>
        <dbReference type="Proteomes" id="UP001165121"/>
    </source>
</evidence>
<name>A0A9W6X562_9STRA</name>
<reference evidence="1" key="1">
    <citation type="submission" date="2023-04" db="EMBL/GenBank/DDBJ databases">
        <title>Phytophthora fragariaefolia NBRC 109709.</title>
        <authorList>
            <person name="Ichikawa N."/>
            <person name="Sato H."/>
            <person name="Tonouchi N."/>
        </authorList>
    </citation>
    <scope>NUCLEOTIDE SEQUENCE</scope>
    <source>
        <strain evidence="1">NBRC 109709</strain>
    </source>
</reference>
<organism evidence="1 2">
    <name type="scientific">Phytophthora fragariaefolia</name>
    <dbReference type="NCBI Taxonomy" id="1490495"/>
    <lineage>
        <taxon>Eukaryota</taxon>
        <taxon>Sar</taxon>
        <taxon>Stramenopiles</taxon>
        <taxon>Oomycota</taxon>
        <taxon>Peronosporomycetes</taxon>
        <taxon>Peronosporales</taxon>
        <taxon>Peronosporaceae</taxon>
        <taxon>Phytophthora</taxon>
    </lineage>
</organism>
<protein>
    <submittedName>
        <fullName evidence="1">Unnamed protein product</fullName>
    </submittedName>
</protein>
<sequence length="91" mass="9690">MVRVRAYTAPLDSDKVFLFGNKQDADGFPYVGSGEDDDPFIIGITSLGLIDSCLQFTSASVFTLFHADATFNLSDIGYPAISCGLTGQGTK</sequence>
<proteinExistence type="predicted"/>
<gene>
    <name evidence="1" type="ORF">Pfra01_000705300</name>
</gene>
<keyword evidence="2" id="KW-1185">Reference proteome</keyword>
<dbReference type="AlphaFoldDB" id="A0A9W6X562"/>
<accession>A0A9W6X562</accession>